<dbReference type="Proteomes" id="UP000429607">
    <property type="component" value="Unassembled WGS sequence"/>
</dbReference>
<sequence length="612" mass="69089">MAGASLFQVGGNVEFWRVLVHLSILAIFLLGFEAALHHLEHRLARYDKYHVMLQKVYRELMVLGLISLVLKILKEVAPIDSYSKPMIAFQVADLIIFGLAIALILQSICIFLQLRGHGARADQAELITTQEVLQLVQEQDKSFHPPLPLVRHRLLRQLFLHRFGLPELFPFSKYIRRAQATQISCMIEVEPSMWVLLLLVAWGICGLAELLEDITLIKLLVVFSWILVLLHVVMMSYFRSCVRQLFALAGYSKDRIVLSTNLAAVAEQEASAWECVSVYDAIETMNQVLDVNEEAQHDREITPEIAATLWRNISSTGEFGHSQESDINIRCFSRKVWQAAVTFAMTLNGFFIALFVQCSLYNLDEIYKELGLVTAVMVPLPMLLNALVLQQYIFSEFVLVCSVLRIDTTALGHVIRHFSETIEMQSAFAASLVQCLEEGGLTVAYFEAVVESHDQEKSGFIEIDKLRVVLASVGFNITRFRLNSVVKLLFELKGTTVEYAQLFQLLSLVGDEYPKIQRFDHGIEIAQEPSRDAASTQQFSLLAQSSVASGLGDREFAYEKVGTPAVRQSSSLDFHGLSVDGRRPMLQRSYSHQFTGSSARMLRDMYKFSSRS</sequence>
<feature type="transmembrane region" description="Helical" evidence="1">
    <location>
        <begin position="15"/>
        <end position="36"/>
    </location>
</feature>
<gene>
    <name evidence="3" type="ORF">PR001_g18447</name>
</gene>
<evidence type="ECO:0000259" key="2">
    <source>
        <dbReference type="PROSITE" id="PS50222"/>
    </source>
</evidence>
<proteinExistence type="predicted"/>
<feature type="transmembrane region" description="Helical" evidence="1">
    <location>
        <begin position="370"/>
        <end position="389"/>
    </location>
</feature>
<dbReference type="InterPro" id="IPR002048">
    <property type="entry name" value="EF_hand_dom"/>
</dbReference>
<comment type="caution">
    <text evidence="3">The sequence shown here is derived from an EMBL/GenBank/DDBJ whole genome shotgun (WGS) entry which is preliminary data.</text>
</comment>
<feature type="domain" description="EF-hand" evidence="2">
    <location>
        <begin position="441"/>
        <end position="476"/>
    </location>
</feature>
<evidence type="ECO:0000313" key="3">
    <source>
        <dbReference type="EMBL" id="KAE9001709.1"/>
    </source>
</evidence>
<dbReference type="GO" id="GO:0005509">
    <property type="term" value="F:calcium ion binding"/>
    <property type="evidence" value="ECO:0007669"/>
    <property type="project" value="InterPro"/>
</dbReference>
<accession>A0A6A3K3G3</accession>
<dbReference type="AlphaFoldDB" id="A0A6A3K3G3"/>
<feature type="transmembrane region" description="Helical" evidence="1">
    <location>
        <begin position="336"/>
        <end position="358"/>
    </location>
</feature>
<feature type="transmembrane region" description="Helical" evidence="1">
    <location>
        <begin position="94"/>
        <end position="114"/>
    </location>
</feature>
<keyword evidence="1" id="KW-1133">Transmembrane helix</keyword>
<feature type="transmembrane region" description="Helical" evidence="1">
    <location>
        <begin position="193"/>
        <end position="211"/>
    </location>
</feature>
<feature type="transmembrane region" description="Helical" evidence="1">
    <location>
        <begin position="217"/>
        <end position="238"/>
    </location>
</feature>
<keyword evidence="1" id="KW-0812">Transmembrane</keyword>
<protein>
    <recommendedName>
        <fullName evidence="2">EF-hand domain-containing protein</fullName>
    </recommendedName>
</protein>
<evidence type="ECO:0000256" key="1">
    <source>
        <dbReference type="SAM" id="Phobius"/>
    </source>
</evidence>
<dbReference type="EMBL" id="QXFV01001625">
    <property type="protein sequence ID" value="KAE9001709.1"/>
    <property type="molecule type" value="Genomic_DNA"/>
</dbReference>
<reference evidence="3 4" key="1">
    <citation type="submission" date="2018-09" db="EMBL/GenBank/DDBJ databases">
        <title>Genomic investigation of the strawberry pathogen Phytophthora fragariae indicates pathogenicity is determined by transcriptional variation in three key races.</title>
        <authorList>
            <person name="Adams T.M."/>
            <person name="Armitage A.D."/>
            <person name="Sobczyk M.K."/>
            <person name="Bates H.J."/>
            <person name="Dunwell J.M."/>
            <person name="Nellist C.F."/>
            <person name="Harrison R.J."/>
        </authorList>
    </citation>
    <scope>NUCLEOTIDE SEQUENCE [LARGE SCALE GENOMIC DNA]</scope>
    <source>
        <strain evidence="3 4">SCRP249</strain>
    </source>
</reference>
<name>A0A6A3K3G3_9STRA</name>
<organism evidence="3 4">
    <name type="scientific">Phytophthora rubi</name>
    <dbReference type="NCBI Taxonomy" id="129364"/>
    <lineage>
        <taxon>Eukaryota</taxon>
        <taxon>Sar</taxon>
        <taxon>Stramenopiles</taxon>
        <taxon>Oomycota</taxon>
        <taxon>Peronosporomycetes</taxon>
        <taxon>Peronosporales</taxon>
        <taxon>Peronosporaceae</taxon>
        <taxon>Phytophthora</taxon>
    </lineage>
</organism>
<feature type="transmembrane region" description="Helical" evidence="1">
    <location>
        <begin position="56"/>
        <end position="74"/>
    </location>
</feature>
<dbReference type="PROSITE" id="PS50222">
    <property type="entry name" value="EF_HAND_2"/>
    <property type="match status" value="1"/>
</dbReference>
<keyword evidence="1" id="KW-0472">Membrane</keyword>
<evidence type="ECO:0000313" key="4">
    <source>
        <dbReference type="Proteomes" id="UP000429607"/>
    </source>
</evidence>